<evidence type="ECO:0000256" key="1">
    <source>
        <dbReference type="SAM" id="MobiDB-lite"/>
    </source>
</evidence>
<feature type="region of interest" description="Disordered" evidence="1">
    <location>
        <begin position="109"/>
        <end position="137"/>
    </location>
</feature>
<feature type="region of interest" description="Disordered" evidence="1">
    <location>
        <begin position="159"/>
        <end position="183"/>
    </location>
</feature>
<dbReference type="Gramene" id="Bo9g008190.1">
    <property type="protein sequence ID" value="Bo9g008190.1"/>
    <property type="gene ID" value="Bo9g008190"/>
</dbReference>
<name>A0A0D3E0G4_BRAOL</name>
<sequence length="183" mass="20061">MVESAAFPGDSESSSSEDQSDEAKPMIQEGSSKMPETANAEAQRDEGERMDDLLEGSREYSITGPSSDESDGQPDGERDAELEREAARQALLKMEQTVEINENSRFLEDLEMLSSSAPEQLPSSVDETSPERGLDPLGSFNFRGINPLEQLCLYMKQDDDEEVPEAPPAVPKLATDVEEGEID</sequence>
<dbReference type="HOGENOM" id="CLU_1477160_0_0_1"/>
<keyword evidence="3" id="KW-1185">Reference proteome</keyword>
<dbReference type="PANTHER" id="PTHR46136">
    <property type="entry name" value="TRANSCRIPTION FACTOR GTE8"/>
    <property type="match status" value="1"/>
</dbReference>
<evidence type="ECO:0000313" key="2">
    <source>
        <dbReference type="EnsemblPlants" id="Bo9g008190.1"/>
    </source>
</evidence>
<dbReference type="EnsemblPlants" id="Bo9g008190.1">
    <property type="protein sequence ID" value="Bo9g008190.1"/>
    <property type="gene ID" value="Bo9g008190"/>
</dbReference>
<evidence type="ECO:0000313" key="3">
    <source>
        <dbReference type="Proteomes" id="UP000032141"/>
    </source>
</evidence>
<reference evidence="2" key="2">
    <citation type="submission" date="2015-03" db="UniProtKB">
        <authorList>
            <consortium name="EnsemblPlants"/>
        </authorList>
    </citation>
    <scope>IDENTIFICATION</scope>
</reference>
<feature type="compositionally biased region" description="Basic and acidic residues" evidence="1">
    <location>
        <begin position="42"/>
        <end position="58"/>
    </location>
</feature>
<feature type="compositionally biased region" description="Basic and acidic residues" evidence="1">
    <location>
        <begin position="75"/>
        <end position="87"/>
    </location>
</feature>
<feature type="compositionally biased region" description="Polar residues" evidence="1">
    <location>
        <begin position="113"/>
        <end position="127"/>
    </location>
</feature>
<reference evidence="2 3" key="1">
    <citation type="journal article" date="2014" name="Genome Biol.">
        <title>Transcriptome and methylome profiling reveals relics of genome dominance in the mesopolyploid Brassica oleracea.</title>
        <authorList>
            <person name="Parkin I.A."/>
            <person name="Koh C."/>
            <person name="Tang H."/>
            <person name="Robinson S.J."/>
            <person name="Kagale S."/>
            <person name="Clarke W.E."/>
            <person name="Town C.D."/>
            <person name="Nixon J."/>
            <person name="Krishnakumar V."/>
            <person name="Bidwell S.L."/>
            <person name="Denoeud F."/>
            <person name="Belcram H."/>
            <person name="Links M.G."/>
            <person name="Just J."/>
            <person name="Clarke C."/>
            <person name="Bender T."/>
            <person name="Huebert T."/>
            <person name="Mason A.S."/>
            <person name="Pires J.C."/>
            <person name="Barker G."/>
            <person name="Moore J."/>
            <person name="Walley P.G."/>
            <person name="Manoli S."/>
            <person name="Batley J."/>
            <person name="Edwards D."/>
            <person name="Nelson M.N."/>
            <person name="Wang X."/>
            <person name="Paterson A.H."/>
            <person name="King G."/>
            <person name="Bancroft I."/>
            <person name="Chalhoub B."/>
            <person name="Sharpe A.G."/>
        </authorList>
    </citation>
    <scope>NUCLEOTIDE SEQUENCE</scope>
    <source>
        <strain evidence="2 3">cv. TO1000</strain>
    </source>
</reference>
<protein>
    <submittedName>
        <fullName evidence="2">Uncharacterized protein</fullName>
    </submittedName>
</protein>
<accession>A0A0D3E0G4</accession>
<feature type="region of interest" description="Disordered" evidence="1">
    <location>
        <begin position="1"/>
        <end position="95"/>
    </location>
</feature>
<organism evidence="2 3">
    <name type="scientific">Brassica oleracea var. oleracea</name>
    <dbReference type="NCBI Taxonomy" id="109376"/>
    <lineage>
        <taxon>Eukaryota</taxon>
        <taxon>Viridiplantae</taxon>
        <taxon>Streptophyta</taxon>
        <taxon>Embryophyta</taxon>
        <taxon>Tracheophyta</taxon>
        <taxon>Spermatophyta</taxon>
        <taxon>Magnoliopsida</taxon>
        <taxon>eudicotyledons</taxon>
        <taxon>Gunneridae</taxon>
        <taxon>Pentapetalae</taxon>
        <taxon>rosids</taxon>
        <taxon>malvids</taxon>
        <taxon>Brassicales</taxon>
        <taxon>Brassicaceae</taxon>
        <taxon>Brassiceae</taxon>
        <taxon>Brassica</taxon>
    </lineage>
</organism>
<dbReference type="PANTHER" id="PTHR46136:SF32">
    <property type="entry name" value="TRANSCRIPTION FACTOR GTE8"/>
    <property type="match status" value="1"/>
</dbReference>
<dbReference type="InterPro" id="IPR052442">
    <property type="entry name" value="Env_Response_Regulator"/>
</dbReference>
<proteinExistence type="predicted"/>
<dbReference type="eggNOG" id="KOG1474">
    <property type="taxonomic scope" value="Eukaryota"/>
</dbReference>
<dbReference type="STRING" id="109376.A0A0D3E0G4"/>
<dbReference type="AlphaFoldDB" id="A0A0D3E0G4"/>
<dbReference type="Proteomes" id="UP000032141">
    <property type="component" value="Chromosome C9"/>
</dbReference>